<dbReference type="InterPro" id="IPR008201">
    <property type="entry name" value="HepT-like"/>
</dbReference>
<keyword evidence="1" id="KW-0597">Phosphoprotein</keyword>
<dbReference type="GO" id="GO:0016787">
    <property type="term" value="F:hydrolase activity"/>
    <property type="evidence" value="ECO:0007669"/>
    <property type="project" value="UniProtKB-KW"/>
</dbReference>
<evidence type="ECO:0000256" key="1">
    <source>
        <dbReference type="ARBA" id="ARBA00022553"/>
    </source>
</evidence>
<reference evidence="6" key="1">
    <citation type="submission" date="2019-08" db="EMBL/GenBank/DDBJ databases">
        <authorList>
            <person name="Kucharzyk K."/>
            <person name="Murdoch R.W."/>
            <person name="Higgins S."/>
            <person name="Loffler F."/>
        </authorList>
    </citation>
    <scope>NUCLEOTIDE SEQUENCE</scope>
</reference>
<gene>
    <name evidence="6" type="ORF">SDC9_50298</name>
</gene>
<name>A0A644WKE8_9ZZZZ</name>
<evidence type="ECO:0008006" key="7">
    <source>
        <dbReference type="Google" id="ProtNLM"/>
    </source>
</evidence>
<keyword evidence="5" id="KW-0378">Hydrolase</keyword>
<evidence type="ECO:0000256" key="2">
    <source>
        <dbReference type="ARBA" id="ARBA00022649"/>
    </source>
</evidence>
<organism evidence="6">
    <name type="scientific">bioreactor metagenome</name>
    <dbReference type="NCBI Taxonomy" id="1076179"/>
    <lineage>
        <taxon>unclassified sequences</taxon>
        <taxon>metagenomes</taxon>
        <taxon>ecological metagenomes</taxon>
    </lineage>
</organism>
<dbReference type="Pfam" id="PF01934">
    <property type="entry name" value="HepT-like"/>
    <property type="match status" value="1"/>
</dbReference>
<evidence type="ECO:0000313" key="6">
    <source>
        <dbReference type="EMBL" id="MPM04031.1"/>
    </source>
</evidence>
<protein>
    <recommendedName>
        <fullName evidence="7">DUF86 domain-containing protein</fullName>
    </recommendedName>
</protein>
<evidence type="ECO:0000256" key="5">
    <source>
        <dbReference type="ARBA" id="ARBA00022801"/>
    </source>
</evidence>
<evidence type="ECO:0000256" key="3">
    <source>
        <dbReference type="ARBA" id="ARBA00022722"/>
    </source>
</evidence>
<keyword evidence="3" id="KW-0540">Nuclease</keyword>
<dbReference type="GO" id="GO:0000166">
    <property type="term" value="F:nucleotide binding"/>
    <property type="evidence" value="ECO:0007669"/>
    <property type="project" value="UniProtKB-KW"/>
</dbReference>
<dbReference type="AlphaFoldDB" id="A0A644WKE8"/>
<keyword evidence="4" id="KW-0547">Nucleotide-binding</keyword>
<dbReference type="EMBL" id="VSSQ01001003">
    <property type="protein sequence ID" value="MPM04031.1"/>
    <property type="molecule type" value="Genomic_DNA"/>
</dbReference>
<comment type="caution">
    <text evidence="6">The sequence shown here is derived from an EMBL/GenBank/DDBJ whole genome shotgun (WGS) entry which is preliminary data.</text>
</comment>
<sequence length="117" mass="13572">MKTPDILTYLDDICEQSENIMVAVGRMDYQEFLTDPLYSGGIIRFIEIIGEAAKHIPEEIRTEYPDIPWRKMAGMRDRLIHAYANVNLKYVWDLAVNDIPPLYKQISALRTALELNQ</sequence>
<dbReference type="GO" id="GO:0004540">
    <property type="term" value="F:RNA nuclease activity"/>
    <property type="evidence" value="ECO:0007669"/>
    <property type="project" value="InterPro"/>
</dbReference>
<accession>A0A644WKE8</accession>
<dbReference type="PANTHER" id="PTHR34139">
    <property type="entry name" value="UPF0331 PROTEIN MJ0127"/>
    <property type="match status" value="1"/>
</dbReference>
<proteinExistence type="predicted"/>
<dbReference type="PANTHER" id="PTHR34139:SF1">
    <property type="entry name" value="RNASE MJ1380-RELATED"/>
    <property type="match status" value="1"/>
</dbReference>
<dbReference type="InterPro" id="IPR051813">
    <property type="entry name" value="HepT_RNase_toxin"/>
</dbReference>
<evidence type="ECO:0000256" key="4">
    <source>
        <dbReference type="ARBA" id="ARBA00022741"/>
    </source>
</evidence>
<dbReference type="GO" id="GO:0110001">
    <property type="term" value="C:toxin-antitoxin complex"/>
    <property type="evidence" value="ECO:0007669"/>
    <property type="project" value="InterPro"/>
</dbReference>
<keyword evidence="2" id="KW-1277">Toxin-antitoxin system</keyword>